<evidence type="ECO:0000313" key="2">
    <source>
        <dbReference type="EMBL" id="MDM7861786.1"/>
    </source>
</evidence>
<keyword evidence="3" id="KW-1185">Reference proteome</keyword>
<proteinExistence type="predicted"/>
<feature type="chain" id="PRO_5046941975" description="Secreted protein" evidence="1">
    <location>
        <begin position="23"/>
        <end position="194"/>
    </location>
</feature>
<organism evidence="2 3">
    <name type="scientific">Alteromonas arenosi</name>
    <dbReference type="NCBI Taxonomy" id="3055817"/>
    <lineage>
        <taxon>Bacteria</taxon>
        <taxon>Pseudomonadati</taxon>
        <taxon>Pseudomonadota</taxon>
        <taxon>Gammaproteobacteria</taxon>
        <taxon>Alteromonadales</taxon>
        <taxon>Alteromonadaceae</taxon>
        <taxon>Alteromonas/Salinimonas group</taxon>
        <taxon>Alteromonas</taxon>
    </lineage>
</organism>
<name>A0ABT7T013_9ALTE</name>
<evidence type="ECO:0000313" key="3">
    <source>
        <dbReference type="Proteomes" id="UP001234343"/>
    </source>
</evidence>
<reference evidence="2 3" key="1">
    <citation type="submission" date="2023-06" db="EMBL/GenBank/DDBJ databases">
        <title>Alteromonas sp. ASW11-36 isolated from intertidal sand.</title>
        <authorList>
            <person name="Li Y."/>
        </authorList>
    </citation>
    <scope>NUCLEOTIDE SEQUENCE [LARGE SCALE GENOMIC DNA]</scope>
    <source>
        <strain evidence="2 3">ASW11-36</strain>
    </source>
</reference>
<comment type="caution">
    <text evidence="2">The sequence shown here is derived from an EMBL/GenBank/DDBJ whole genome shotgun (WGS) entry which is preliminary data.</text>
</comment>
<evidence type="ECO:0000256" key="1">
    <source>
        <dbReference type="SAM" id="SignalP"/>
    </source>
</evidence>
<dbReference type="RefSeq" id="WP_289366452.1">
    <property type="nucleotide sequence ID" value="NZ_JAUCBP010000012.1"/>
</dbReference>
<accession>A0ABT7T013</accession>
<protein>
    <recommendedName>
        <fullName evidence="4">Secreted protein</fullName>
    </recommendedName>
</protein>
<dbReference type="Proteomes" id="UP001234343">
    <property type="component" value="Unassembled WGS sequence"/>
</dbReference>
<sequence length="194" mass="21968">MRKQLLRIGLCLSFLYTFQSHANVTPADQFFANLSKLCGKAYAGTISIDTPATGAFADQALVMHVRECTDTTIKIPFHVGDDRSRTWVIEKTLTGLSLKHDHRHRDGSEDDLTQYGGVVTAAGWPTVQSFPADRFTVELFIEQAIPQSIDNTWQLFLYPEVFTYRLIRPAREFRVDFDLTNPIEAPPAPWGFED</sequence>
<feature type="signal peptide" evidence="1">
    <location>
        <begin position="1"/>
        <end position="22"/>
    </location>
</feature>
<gene>
    <name evidence="2" type="ORF">QTP81_14380</name>
</gene>
<evidence type="ECO:0008006" key="4">
    <source>
        <dbReference type="Google" id="ProtNLM"/>
    </source>
</evidence>
<dbReference type="EMBL" id="JAUCBP010000012">
    <property type="protein sequence ID" value="MDM7861786.1"/>
    <property type="molecule type" value="Genomic_DNA"/>
</dbReference>
<keyword evidence="1" id="KW-0732">Signal</keyword>